<gene>
    <name evidence="2" type="ORF">LZC94_17340</name>
</gene>
<dbReference type="PROSITE" id="PS51257">
    <property type="entry name" value="PROKAR_LIPOPROTEIN"/>
    <property type="match status" value="1"/>
</dbReference>
<proteinExistence type="predicted"/>
<keyword evidence="3" id="KW-1185">Reference proteome</keyword>
<evidence type="ECO:0000313" key="3">
    <source>
        <dbReference type="Proteomes" id="UP001370348"/>
    </source>
</evidence>
<dbReference type="EMBL" id="CP089984">
    <property type="protein sequence ID" value="WXB18989.1"/>
    <property type="molecule type" value="Genomic_DNA"/>
</dbReference>
<dbReference type="Proteomes" id="UP001370348">
    <property type="component" value="Chromosome"/>
</dbReference>
<sequence>MIPEHRGGAVHRARRAWAICTIAACSCACHPSRNDGRRASTDAAAPAVSSVASPAADDAGHHRGRRHGILTYNERIVLVGTGEDHVWLWEPASGRVTATSALADEWADFPTPLGTAGFIGEPHDDVMPLWSVDGNRRGEIGPTSGTIEGVRYCEREVKPGIGSGRREVFLRTPSAIEEWESEPPRFVRRFSNPAGETAPLSDWGVRRDCEAIAMISNHDLHVLRTRDAEPMESTFPLHGVHRVLWQPRGKLLSVDWLGHRPSELVNSETGRAIVLGPPLAESVDWGPDGKYLLAPTNDGRGDVDVHEAATGKTVLHLPFTHEKYVRGWTQPYEILSPGGDRALSQGTEPEHVVRLFLWDLRSGKRIAILACPNPTLRVLWAPEQGRFVVLDRAGLVRIFDLKDGKLVHEIRSPEDLGAVISILFIGPNLITETDRDVFGVWDVQRGTGNPRALDLRELRRRP</sequence>
<name>A0ABZ2M902_9BACT</name>
<feature type="region of interest" description="Disordered" evidence="1">
    <location>
        <begin position="36"/>
        <end position="63"/>
    </location>
</feature>
<evidence type="ECO:0000256" key="1">
    <source>
        <dbReference type="SAM" id="MobiDB-lite"/>
    </source>
</evidence>
<dbReference type="Gene3D" id="2.130.10.10">
    <property type="entry name" value="YVTN repeat-like/Quinoprotein amine dehydrogenase"/>
    <property type="match status" value="1"/>
</dbReference>
<dbReference type="RefSeq" id="WP_394828614.1">
    <property type="nucleotide sequence ID" value="NZ_CP089984.1"/>
</dbReference>
<dbReference type="InterPro" id="IPR015943">
    <property type="entry name" value="WD40/YVTN_repeat-like_dom_sf"/>
</dbReference>
<feature type="compositionally biased region" description="Low complexity" evidence="1">
    <location>
        <begin position="41"/>
        <end position="57"/>
    </location>
</feature>
<accession>A0ABZ2M902</accession>
<evidence type="ECO:0000313" key="2">
    <source>
        <dbReference type="EMBL" id="WXB18989.1"/>
    </source>
</evidence>
<dbReference type="InterPro" id="IPR011047">
    <property type="entry name" value="Quinoprotein_ADH-like_sf"/>
</dbReference>
<reference evidence="2 3" key="1">
    <citation type="submission" date="2021-12" db="EMBL/GenBank/DDBJ databases">
        <title>Discovery of the Pendulisporaceae a myxobacterial family with distinct sporulation behavior and unique specialized metabolism.</title>
        <authorList>
            <person name="Garcia R."/>
            <person name="Popoff A."/>
            <person name="Bader C.D."/>
            <person name="Loehr J."/>
            <person name="Walesch S."/>
            <person name="Walt C."/>
            <person name="Boldt J."/>
            <person name="Bunk B."/>
            <person name="Haeckl F.J.F.P.J."/>
            <person name="Gunesch A.P."/>
            <person name="Birkelbach J."/>
            <person name="Nuebel U."/>
            <person name="Pietschmann T."/>
            <person name="Bach T."/>
            <person name="Mueller R."/>
        </authorList>
    </citation>
    <scope>NUCLEOTIDE SEQUENCE [LARGE SCALE GENOMIC DNA]</scope>
    <source>
        <strain evidence="2 3">MSr11954</strain>
    </source>
</reference>
<organism evidence="2 3">
    <name type="scientific">Pendulispora albinea</name>
    <dbReference type="NCBI Taxonomy" id="2741071"/>
    <lineage>
        <taxon>Bacteria</taxon>
        <taxon>Pseudomonadati</taxon>
        <taxon>Myxococcota</taxon>
        <taxon>Myxococcia</taxon>
        <taxon>Myxococcales</taxon>
        <taxon>Sorangiineae</taxon>
        <taxon>Pendulisporaceae</taxon>
        <taxon>Pendulispora</taxon>
    </lineage>
</organism>
<protein>
    <submittedName>
        <fullName evidence="2">WD40 repeat domain-containing protein</fullName>
    </submittedName>
</protein>
<dbReference type="SUPFAM" id="SSF50998">
    <property type="entry name" value="Quinoprotein alcohol dehydrogenase-like"/>
    <property type="match status" value="1"/>
</dbReference>